<protein>
    <submittedName>
        <fullName evidence="1">Uncharacterized protein</fullName>
    </submittedName>
</protein>
<organism evidence="1 2">
    <name type="scientific">Periweissella cryptocerci</name>
    <dbReference type="NCBI Taxonomy" id="2506420"/>
    <lineage>
        <taxon>Bacteria</taxon>
        <taxon>Bacillati</taxon>
        <taxon>Bacillota</taxon>
        <taxon>Bacilli</taxon>
        <taxon>Lactobacillales</taxon>
        <taxon>Lactobacillaceae</taxon>
        <taxon>Periweissella</taxon>
    </lineage>
</organism>
<evidence type="ECO:0000313" key="1">
    <source>
        <dbReference type="EMBL" id="QBO36136.1"/>
    </source>
</evidence>
<dbReference type="EMBL" id="CP037940">
    <property type="protein sequence ID" value="QBO36136.1"/>
    <property type="molecule type" value="Genomic_DNA"/>
</dbReference>
<accession>A0A4P6YTW7</accession>
<evidence type="ECO:0000313" key="2">
    <source>
        <dbReference type="Proteomes" id="UP000292886"/>
    </source>
</evidence>
<proteinExistence type="predicted"/>
<dbReference type="RefSeq" id="WP_133363214.1">
    <property type="nucleotide sequence ID" value="NZ_CP037940.1"/>
</dbReference>
<name>A0A4P6YTW7_9LACO</name>
<gene>
    <name evidence="1" type="ORF">EQG49_06520</name>
</gene>
<reference evidence="2" key="1">
    <citation type="submission" date="2019-03" db="EMBL/GenBank/DDBJ databases">
        <title>Weissella sp. 26KH-42 Genome sequencing.</title>
        <authorList>
            <person name="Heo J."/>
            <person name="Kim S.-J."/>
            <person name="Kim J.-S."/>
            <person name="Hong S.-B."/>
            <person name="Kwon S.-W."/>
        </authorList>
    </citation>
    <scope>NUCLEOTIDE SEQUENCE [LARGE SCALE GENOMIC DNA]</scope>
    <source>
        <strain evidence="2">26KH-42</strain>
    </source>
</reference>
<dbReference type="AlphaFoldDB" id="A0A4P6YTW7"/>
<dbReference type="Proteomes" id="UP000292886">
    <property type="component" value="Chromosome"/>
</dbReference>
<keyword evidence="2" id="KW-1185">Reference proteome</keyword>
<dbReference type="KEGG" id="wei:EQG49_06520"/>
<sequence length="206" mass="23268">MINGPIFKEPSTQNLSKALEDARFFHANVQLDGKKYGMESNKAGHLVYSVVRVFNGMQPKDIQLKNTVIFDQDSIRVVADDTEKLAVRYQDIAAMHVGVVRNYVNGGGRLRNVYSTVFSIERIEQPNLVILNNNPMLSLDLLHSKLHEQVNLVDDLELDRFGSFSNRTEFSGRLDNEYEKLIAETSYPTYTGDLEKGGNEGFGRHA</sequence>